<name>A0A7S9SRF2_9CAUD</name>
<organism evidence="1 2">
    <name type="scientific">Salmonella phage GEC_vB_N3</name>
    <dbReference type="NCBI Taxonomy" id="2777377"/>
    <lineage>
        <taxon>Viruses</taxon>
        <taxon>Duplodnaviria</taxon>
        <taxon>Heunggongvirae</taxon>
        <taxon>Uroviricota</taxon>
        <taxon>Caudoviricetes</taxon>
        <taxon>Demerecviridae</taxon>
        <taxon>Markadamsvirinae</taxon>
        <taxon>Epseptimavirus</taxon>
        <taxon>Epseptimavirus N3</taxon>
    </lineage>
</organism>
<protein>
    <submittedName>
        <fullName evidence="1">Uncharacterized protein</fullName>
    </submittedName>
</protein>
<dbReference type="EMBL" id="MW006478">
    <property type="protein sequence ID" value="QPI14911.1"/>
    <property type="molecule type" value="Genomic_DNA"/>
</dbReference>
<sequence>MISCLCTCEAVVSKTRTLALKTIKHSSVVDGETSLARAEARSIRVKEWFS</sequence>
<reference evidence="1 2" key="1">
    <citation type="submission" date="2020-09" db="EMBL/GenBank/DDBJ databases">
        <authorList>
            <person name="Makalatia K."/>
            <person name="Wagemans J."/>
        </authorList>
    </citation>
    <scope>NUCLEOTIDE SEQUENCE [LARGE SCALE GENOMIC DNA]</scope>
</reference>
<dbReference type="GeneID" id="99978531"/>
<proteinExistence type="predicted"/>
<dbReference type="RefSeq" id="YP_011815842.1">
    <property type="nucleotide sequence ID" value="NC_103212.1"/>
</dbReference>
<dbReference type="Proteomes" id="UP000594446">
    <property type="component" value="Segment"/>
</dbReference>
<keyword evidence="2" id="KW-1185">Reference proteome</keyword>
<evidence type="ECO:0000313" key="1">
    <source>
        <dbReference type="EMBL" id="QPI14911.1"/>
    </source>
</evidence>
<evidence type="ECO:0000313" key="2">
    <source>
        <dbReference type="Proteomes" id="UP000594446"/>
    </source>
</evidence>
<gene>
    <name evidence="1" type="ORF">GECvBN3_gp087c</name>
</gene>
<accession>A0A7S9SRF2</accession>